<keyword evidence="3" id="KW-0270">Exopolysaccharide synthesis</keyword>
<dbReference type="GO" id="GO:0000271">
    <property type="term" value="P:polysaccharide biosynthetic process"/>
    <property type="evidence" value="ECO:0007669"/>
    <property type="project" value="UniProtKB-KW"/>
</dbReference>
<dbReference type="Pfam" id="PF11380">
    <property type="entry name" value="Stealth_CR2"/>
    <property type="match status" value="1"/>
</dbReference>
<organism evidence="5 6">
    <name type="scientific">Loigolactobacillus coryniformis subsp. torquens DSM 20004 = KCTC 3535</name>
    <dbReference type="NCBI Taxonomy" id="1423822"/>
    <lineage>
        <taxon>Bacteria</taxon>
        <taxon>Bacillati</taxon>
        <taxon>Bacillota</taxon>
        <taxon>Bacilli</taxon>
        <taxon>Lactobacillales</taxon>
        <taxon>Lactobacillaceae</taxon>
        <taxon>Loigolactobacillus</taxon>
    </lineage>
</organism>
<evidence type="ECO:0000313" key="6">
    <source>
        <dbReference type="Proteomes" id="UP000223559"/>
    </source>
</evidence>
<dbReference type="GO" id="GO:0016772">
    <property type="term" value="F:transferase activity, transferring phosphorus-containing groups"/>
    <property type="evidence" value="ECO:0007669"/>
    <property type="project" value="InterPro"/>
</dbReference>
<dbReference type="Proteomes" id="UP000223559">
    <property type="component" value="Chromosome"/>
</dbReference>
<keyword evidence="6" id="KW-1185">Reference proteome</keyword>
<evidence type="ECO:0000256" key="3">
    <source>
        <dbReference type="ARBA" id="ARBA00023169"/>
    </source>
</evidence>
<keyword evidence="2" id="KW-0808">Transferase</keyword>
<dbReference type="EMBL" id="CP017697">
    <property type="protein sequence ID" value="ATO43447.1"/>
    <property type="molecule type" value="Genomic_DNA"/>
</dbReference>
<dbReference type="OrthoDB" id="9776077at2"/>
<reference evidence="5 6" key="1">
    <citation type="submission" date="2016-10" db="EMBL/GenBank/DDBJ databases">
        <title>The whole genome sequencing and assembly of L. cotyniformis subsp. torquens DSM 20004 strain.</title>
        <authorList>
            <person name="Park M.-K."/>
            <person name="Lee Y.-J."/>
            <person name="Yi H."/>
            <person name="Bahn Y.-S."/>
            <person name="Kim J.F."/>
            <person name="Lee D.-W."/>
        </authorList>
    </citation>
    <scope>NUCLEOTIDE SEQUENCE [LARGE SCALE GENOMIC DNA]</scope>
    <source>
        <strain evidence="5 6">DSM 20004</strain>
    </source>
</reference>
<evidence type="ECO:0000256" key="2">
    <source>
        <dbReference type="ARBA" id="ARBA00022679"/>
    </source>
</evidence>
<dbReference type="PANTHER" id="PTHR24045:SF0">
    <property type="entry name" value="N-ACETYLGLUCOSAMINE-1-PHOSPHOTRANSFERASE SUBUNITS ALPHA_BETA"/>
    <property type="match status" value="1"/>
</dbReference>
<sequence>MDIDVVLPWVDGSDTRITRKRETTLHNWNLDTDLNSADRFRDTDLLKYSLASIKKYAPWIHKVYLITDGQQPDWFEEDDMLTVVDHTDYIPGQYLPTFNSNVIELNIARIKDLSEHFILFNDDMILNKPVTAQDFFSENGDPKDAAIYSVIPTDNYFSHIILNDVIILNKYFNKWAGIKSDWRKYINIKYGKQLVRSLLSLPWSNTVGFFNPHTPISYRKSNFEQLWQLEPELLDSCSKNKFRTKSDVSHWLVRYFQLQSGRFSPRKSTFSQFYEQSETKAIINDIENSQHKMLCINDSDEANLKQELPPILDALNKKFEMR</sequence>
<dbReference type="RefSeq" id="WP_010012918.1">
    <property type="nucleotide sequence ID" value="NZ_AEOS01000100.1"/>
</dbReference>
<dbReference type="PANTHER" id="PTHR24045">
    <property type="match status" value="1"/>
</dbReference>
<dbReference type="InterPro" id="IPR047141">
    <property type="entry name" value="Stealth"/>
</dbReference>
<gene>
    <name evidence="5" type="ORF">LC20004_05790</name>
</gene>
<name>A0A2D1KMR5_9LACO</name>
<evidence type="ECO:0000259" key="4">
    <source>
        <dbReference type="Pfam" id="PF11380"/>
    </source>
</evidence>
<evidence type="ECO:0000256" key="1">
    <source>
        <dbReference type="ARBA" id="ARBA00007583"/>
    </source>
</evidence>
<comment type="similarity">
    <text evidence="1">Belongs to the stealth family.</text>
</comment>
<dbReference type="KEGG" id="lcy:LC20004_05790"/>
<proteinExistence type="inferred from homology"/>
<accession>A0A2D1KMR5</accession>
<feature type="domain" description="Stealth protein CR2 conserved region 2" evidence="4">
    <location>
        <begin position="39"/>
        <end position="142"/>
    </location>
</feature>
<protein>
    <recommendedName>
        <fullName evidence="4">Stealth protein CR2 conserved region 2 domain-containing protein</fullName>
    </recommendedName>
</protein>
<evidence type="ECO:0000313" key="5">
    <source>
        <dbReference type="EMBL" id="ATO43447.1"/>
    </source>
</evidence>
<dbReference type="AlphaFoldDB" id="A0A2D1KMR5"/>
<dbReference type="InterPro" id="IPR021520">
    <property type="entry name" value="Stealth_CR2"/>
</dbReference>